<name>A0A0E9SKZ1_ANGAN</name>
<accession>A0A0E9SKZ1</accession>
<sequence>MRRTERRRSKFIQETNVIKNLTCKDFHQAIGSV</sequence>
<evidence type="ECO:0000313" key="1">
    <source>
        <dbReference type="EMBL" id="JAH42054.1"/>
    </source>
</evidence>
<proteinExistence type="predicted"/>
<reference evidence="1" key="1">
    <citation type="submission" date="2014-11" db="EMBL/GenBank/DDBJ databases">
        <authorList>
            <person name="Amaro Gonzalez C."/>
        </authorList>
    </citation>
    <scope>NUCLEOTIDE SEQUENCE</scope>
</reference>
<dbReference type="EMBL" id="GBXM01066523">
    <property type="protein sequence ID" value="JAH42054.1"/>
    <property type="molecule type" value="Transcribed_RNA"/>
</dbReference>
<organism evidence="1">
    <name type="scientific">Anguilla anguilla</name>
    <name type="common">European freshwater eel</name>
    <name type="synonym">Muraena anguilla</name>
    <dbReference type="NCBI Taxonomy" id="7936"/>
    <lineage>
        <taxon>Eukaryota</taxon>
        <taxon>Metazoa</taxon>
        <taxon>Chordata</taxon>
        <taxon>Craniata</taxon>
        <taxon>Vertebrata</taxon>
        <taxon>Euteleostomi</taxon>
        <taxon>Actinopterygii</taxon>
        <taxon>Neopterygii</taxon>
        <taxon>Teleostei</taxon>
        <taxon>Anguilliformes</taxon>
        <taxon>Anguillidae</taxon>
        <taxon>Anguilla</taxon>
    </lineage>
</organism>
<protein>
    <submittedName>
        <fullName evidence="1">Uncharacterized protein</fullName>
    </submittedName>
</protein>
<reference evidence="1" key="2">
    <citation type="journal article" date="2015" name="Fish Shellfish Immunol.">
        <title>Early steps in the European eel (Anguilla anguilla)-Vibrio vulnificus interaction in the gills: Role of the RtxA13 toxin.</title>
        <authorList>
            <person name="Callol A."/>
            <person name="Pajuelo D."/>
            <person name="Ebbesson L."/>
            <person name="Teles M."/>
            <person name="MacKenzie S."/>
            <person name="Amaro C."/>
        </authorList>
    </citation>
    <scope>NUCLEOTIDE SEQUENCE</scope>
</reference>
<dbReference type="AlphaFoldDB" id="A0A0E9SKZ1"/>